<reference evidence="3" key="1">
    <citation type="journal article" date="2019" name="Int. J. Syst. Evol. Microbiol.">
        <title>The Global Catalogue of Microorganisms (GCM) 10K type strain sequencing project: providing services to taxonomists for standard genome sequencing and annotation.</title>
        <authorList>
            <consortium name="The Broad Institute Genomics Platform"/>
            <consortium name="The Broad Institute Genome Sequencing Center for Infectious Disease"/>
            <person name="Wu L."/>
            <person name="Ma J."/>
        </authorList>
    </citation>
    <scope>NUCLEOTIDE SEQUENCE [LARGE SCALE GENOMIC DNA]</scope>
    <source>
        <strain evidence="3">CGMCC 1.12470</strain>
    </source>
</reference>
<dbReference type="Proteomes" id="UP001597261">
    <property type="component" value="Unassembled WGS sequence"/>
</dbReference>
<accession>A0ABW4IX37</accession>
<sequence length="142" mass="15026">MRTSDREIAEAGHLIDGMTREDLEGPDCVDHCTEALEEIIGAKREGHAPPAPEPGRVLDLMSALHESVRRAQESRGGTGTADVHELPAKEGAGTSAGKRKPAPQCPTGRGRDTRTTPARVRHAGERSRTGNPGDRGPSPGPQ</sequence>
<feature type="compositionally biased region" description="Basic and acidic residues" evidence="1">
    <location>
        <begin position="1"/>
        <end position="10"/>
    </location>
</feature>
<gene>
    <name evidence="2" type="ORF">ACFSL4_25830</name>
</gene>
<name>A0ABW4IX37_9ACTN</name>
<evidence type="ECO:0000256" key="1">
    <source>
        <dbReference type="SAM" id="MobiDB-lite"/>
    </source>
</evidence>
<feature type="region of interest" description="Disordered" evidence="1">
    <location>
        <begin position="41"/>
        <end position="142"/>
    </location>
</feature>
<evidence type="ECO:0000313" key="3">
    <source>
        <dbReference type="Proteomes" id="UP001597261"/>
    </source>
</evidence>
<organism evidence="2 3">
    <name type="scientific">Streptomyces caeni</name>
    <dbReference type="NCBI Taxonomy" id="2307231"/>
    <lineage>
        <taxon>Bacteria</taxon>
        <taxon>Bacillati</taxon>
        <taxon>Actinomycetota</taxon>
        <taxon>Actinomycetes</taxon>
        <taxon>Kitasatosporales</taxon>
        <taxon>Streptomycetaceae</taxon>
        <taxon>Streptomyces</taxon>
    </lineage>
</organism>
<evidence type="ECO:0000313" key="2">
    <source>
        <dbReference type="EMBL" id="MFD1661531.1"/>
    </source>
</evidence>
<dbReference type="RefSeq" id="WP_381087560.1">
    <property type="nucleotide sequence ID" value="NZ_JBHUDX010000079.1"/>
</dbReference>
<comment type="caution">
    <text evidence="2">The sequence shown here is derived from an EMBL/GenBank/DDBJ whole genome shotgun (WGS) entry which is preliminary data.</text>
</comment>
<protein>
    <submittedName>
        <fullName evidence="2">Uncharacterized protein</fullName>
    </submittedName>
</protein>
<keyword evidence="3" id="KW-1185">Reference proteome</keyword>
<dbReference type="EMBL" id="JBHUDX010000079">
    <property type="protein sequence ID" value="MFD1661531.1"/>
    <property type="molecule type" value="Genomic_DNA"/>
</dbReference>
<proteinExistence type="predicted"/>
<feature type="region of interest" description="Disordered" evidence="1">
    <location>
        <begin position="1"/>
        <end position="23"/>
    </location>
</feature>